<reference evidence="3" key="1">
    <citation type="submission" date="2018-09" db="EMBL/GenBank/DDBJ databases">
        <authorList>
            <person name="Livingstone P.G."/>
            <person name="Whitworth D.E."/>
        </authorList>
    </citation>
    <scope>NUCLEOTIDE SEQUENCE [LARGE SCALE GENOMIC DNA]</scope>
    <source>
        <strain evidence="3">AB050A</strain>
    </source>
</reference>
<evidence type="ECO:0000313" key="3">
    <source>
        <dbReference type="Proteomes" id="UP000267003"/>
    </source>
</evidence>
<keyword evidence="3" id="KW-1185">Reference proteome</keyword>
<feature type="region of interest" description="Disordered" evidence="1">
    <location>
        <begin position="1"/>
        <end position="63"/>
    </location>
</feature>
<feature type="compositionally biased region" description="Basic and acidic residues" evidence="1">
    <location>
        <begin position="19"/>
        <end position="32"/>
    </location>
</feature>
<evidence type="ECO:0000256" key="1">
    <source>
        <dbReference type="SAM" id="MobiDB-lite"/>
    </source>
</evidence>
<dbReference type="EMBL" id="RAWK01000188">
    <property type="protein sequence ID" value="RKH59419.1"/>
    <property type="molecule type" value="Genomic_DNA"/>
</dbReference>
<dbReference type="Proteomes" id="UP000267003">
    <property type="component" value="Unassembled WGS sequence"/>
</dbReference>
<name>A0A3A8PT01_9BACT</name>
<dbReference type="RefSeq" id="WP_120558341.1">
    <property type="nucleotide sequence ID" value="NZ_RAWK01000188.1"/>
</dbReference>
<proteinExistence type="predicted"/>
<evidence type="ECO:0000313" key="2">
    <source>
        <dbReference type="EMBL" id="RKH59419.1"/>
    </source>
</evidence>
<dbReference type="OrthoDB" id="5523731at2"/>
<protein>
    <submittedName>
        <fullName evidence="2">Uncharacterized protein</fullName>
    </submittedName>
</protein>
<feature type="compositionally biased region" description="Polar residues" evidence="1">
    <location>
        <begin position="43"/>
        <end position="55"/>
    </location>
</feature>
<sequence>MPRGISKAGLGPSLPTKRKHDELTSPIRKPEVEGPPAKKQRTQEQLPGQQQSVQRPPTDPSMHAAYDKMAHEEMLKNPKYAALVDDAAKASDGKQVNVVTKDQVHGGMFYKKDNQIGLRPDLTGPKRASVMAFEATNAAQQKKFGQVTSQAFHNEVAAASGKNAVGGDFNARRENFAKSMERIEYDGIKRHHDVMKHGIENQGWPKEMDRFGKRLEGSDPSFDGYWKRQNVPDAKTGKSHSDVYRAQFDNIHATAKKVVDDSKAKQGVK</sequence>
<accession>A0A3A8PT01</accession>
<comment type="caution">
    <text evidence="2">The sequence shown here is derived from an EMBL/GenBank/DDBJ whole genome shotgun (WGS) entry which is preliminary data.</text>
</comment>
<organism evidence="2 3">
    <name type="scientific">Corallococcus aberystwythensis</name>
    <dbReference type="NCBI Taxonomy" id="2316722"/>
    <lineage>
        <taxon>Bacteria</taxon>
        <taxon>Pseudomonadati</taxon>
        <taxon>Myxococcota</taxon>
        <taxon>Myxococcia</taxon>
        <taxon>Myxococcales</taxon>
        <taxon>Cystobacterineae</taxon>
        <taxon>Myxococcaceae</taxon>
        <taxon>Corallococcus</taxon>
    </lineage>
</organism>
<dbReference type="AlphaFoldDB" id="A0A3A8PT01"/>
<gene>
    <name evidence="2" type="ORF">D7W81_27350</name>
</gene>